<feature type="region of interest" description="Disordered" evidence="2">
    <location>
        <begin position="1022"/>
        <end position="1049"/>
    </location>
</feature>
<keyword evidence="5" id="KW-1185">Reference proteome</keyword>
<proteinExistence type="predicted"/>
<keyword evidence="3" id="KW-0812">Transmembrane</keyword>
<feature type="coiled-coil region" evidence="1">
    <location>
        <begin position="726"/>
        <end position="896"/>
    </location>
</feature>
<feature type="compositionally biased region" description="Polar residues" evidence="2">
    <location>
        <begin position="1040"/>
        <end position="1049"/>
    </location>
</feature>
<feature type="compositionally biased region" description="Polar residues" evidence="2">
    <location>
        <begin position="1022"/>
        <end position="1033"/>
    </location>
</feature>
<organism evidence="4 5">
    <name type="scientific">Trichogramma kaykai</name>
    <dbReference type="NCBI Taxonomy" id="54128"/>
    <lineage>
        <taxon>Eukaryota</taxon>
        <taxon>Metazoa</taxon>
        <taxon>Ecdysozoa</taxon>
        <taxon>Arthropoda</taxon>
        <taxon>Hexapoda</taxon>
        <taxon>Insecta</taxon>
        <taxon>Pterygota</taxon>
        <taxon>Neoptera</taxon>
        <taxon>Endopterygota</taxon>
        <taxon>Hymenoptera</taxon>
        <taxon>Apocrita</taxon>
        <taxon>Proctotrupomorpha</taxon>
        <taxon>Chalcidoidea</taxon>
        <taxon>Trichogrammatidae</taxon>
        <taxon>Trichogramma</taxon>
    </lineage>
</organism>
<evidence type="ECO:0000256" key="3">
    <source>
        <dbReference type="SAM" id="Phobius"/>
    </source>
</evidence>
<keyword evidence="3" id="KW-0472">Membrane</keyword>
<evidence type="ECO:0008006" key="6">
    <source>
        <dbReference type="Google" id="ProtNLM"/>
    </source>
</evidence>
<gene>
    <name evidence="4" type="ORF">TKK_007424</name>
</gene>
<evidence type="ECO:0000313" key="5">
    <source>
        <dbReference type="Proteomes" id="UP001627154"/>
    </source>
</evidence>
<feature type="region of interest" description="Disordered" evidence="2">
    <location>
        <begin position="688"/>
        <end position="721"/>
    </location>
</feature>
<feature type="region of interest" description="Disordered" evidence="2">
    <location>
        <begin position="409"/>
        <end position="431"/>
    </location>
</feature>
<dbReference type="InterPro" id="IPR007483">
    <property type="entry name" value="Hamartin"/>
</dbReference>
<keyword evidence="3" id="KW-1133">Transmembrane helix</keyword>
<feature type="region of interest" description="Disordered" evidence="2">
    <location>
        <begin position="444"/>
        <end position="466"/>
    </location>
</feature>
<evidence type="ECO:0000256" key="2">
    <source>
        <dbReference type="SAM" id="MobiDB-lite"/>
    </source>
</evidence>
<dbReference type="EMBL" id="JBJJXI010000058">
    <property type="protein sequence ID" value="KAL3399225.1"/>
    <property type="molecule type" value="Genomic_DNA"/>
</dbReference>
<reference evidence="4 5" key="1">
    <citation type="journal article" date="2024" name="bioRxiv">
        <title>A reference genome for Trichogramma kaykai: A tiny desert-dwelling parasitoid wasp with competing sex-ratio distorters.</title>
        <authorList>
            <person name="Culotta J."/>
            <person name="Lindsey A.R."/>
        </authorList>
    </citation>
    <scope>NUCLEOTIDE SEQUENCE [LARGE SCALE GENOMIC DNA]</scope>
    <source>
        <strain evidence="4 5">KSX58</strain>
    </source>
</reference>
<dbReference type="Pfam" id="PF04388">
    <property type="entry name" value="Hamartin"/>
    <property type="match status" value="1"/>
</dbReference>
<protein>
    <recommendedName>
        <fullName evidence="6">Hamartin</fullName>
    </recommendedName>
</protein>
<keyword evidence="1" id="KW-0175">Coiled coil</keyword>
<name>A0ABD2X265_9HYME</name>
<feature type="coiled-coil region" evidence="1">
    <location>
        <begin position="933"/>
        <end position="992"/>
    </location>
</feature>
<evidence type="ECO:0000256" key="1">
    <source>
        <dbReference type="SAM" id="Coils"/>
    </source>
</evidence>
<comment type="caution">
    <text evidence="4">The sequence shown here is derived from an EMBL/GenBank/DDBJ whole genome shotgun (WGS) entry which is preliminary data.</text>
</comment>
<feature type="compositionally biased region" description="Low complexity" evidence="2">
    <location>
        <begin position="450"/>
        <end position="461"/>
    </location>
</feature>
<dbReference type="PANTHER" id="PTHR15154:SF2">
    <property type="entry name" value="HAMARTIN"/>
    <property type="match status" value="1"/>
</dbReference>
<sequence>MTNNNSSYSSNGGAAELFHLLESNKLSEVEETKQVLHDHFQSTKDNWLVHGLFDYYLSTESLRAVEVLSGVREPHDKHLFDKLTDVLAAKVTTNKQKVKTLTLLGQVARRQPTWLYKLASHTLFKQLLQLLKVEESIVLIVSALLLLITLLPMLPTALTPHLNEIFEVFSRLASFYFYRYASNTPAFSLSAVSSLNFTNCSETEQPHSLHLQVGLQNFFHRLYAMYPCNFVSFLKQQYIQQDQMLIFKKIIGPMLDSVRMHPLLITMSKELETSSLRWKKMEHHDVVAECSRFSLLDKISRDETVSLANMRFTPVSDTYSYTYTPVSNSEFPFSELMDNCNIPNGNHESFWSPSMSVVAHSPPMPASLQVTPLSLMSHMDTKSAPPTPGIISNNSNFSGQMIGVRSRTSPPEAAVEATPETTPVKDLRQPPFRQLPVGSAAVRGIFGNGTSRTSTPSPHSHLNQHHHLHHASVITGMGDGGVSIIDRKLGKIVAERQAVKHGEEVVRRTATPPTGDLVQAVLNGRVDSQAQLEDQEVSDIVSSKGVSAFAPKDLLDKDRQSYSDLSRRVKLKCYRNYPTPPVISDEKLRRAESCPDLGELERVAQQQNGSIGIGTFRPVKSAVPTSSTATEEIATQTCGLLPYEYFLLDTHRSSEANTATPVQQNISAIGDQRTSPSSMLERYIELCARSANGTPKNKSRQQQTYSRRSRQEDEIEHSNGLSTTLLSNDESEVERLNQQLQLMQMQLQFERQRREVHAERNRRLLGKLRDSRALEELNSSMTNRLKLAKDEIDSLTKELSHTKTESRTLENKLHEAITNWQNRCKEEQHKNVQLHNRIESLEDELKDEQKRVMENVKQTRAAEATLFEAAHQLKEALRAANQSEELKRALDATQKKFLLLGETHARTLEKINGPIHMARQETALLQRSWSEEVSNLRRQLDQQSLQLESLKSRQVELEHRDARKEVQLIDQQRLLQESKEKHTSELEAVESKYKAQLEINLLLEGRILELHGKLEQATYKATSPFTNSASSGSPKERSPPLSTSLASSNDGSATLIPAVVNECDAAGEIANLQAIIEPKELMR</sequence>
<feature type="transmembrane region" description="Helical" evidence="3">
    <location>
        <begin position="136"/>
        <end position="154"/>
    </location>
</feature>
<dbReference type="AlphaFoldDB" id="A0ABD2X265"/>
<dbReference type="SUPFAM" id="SSF48371">
    <property type="entry name" value="ARM repeat"/>
    <property type="match status" value="1"/>
</dbReference>
<dbReference type="Proteomes" id="UP001627154">
    <property type="component" value="Unassembled WGS sequence"/>
</dbReference>
<accession>A0ABD2X265</accession>
<dbReference type="PANTHER" id="PTHR15154">
    <property type="entry name" value="HAMARTIN"/>
    <property type="match status" value="1"/>
</dbReference>
<dbReference type="InterPro" id="IPR016024">
    <property type="entry name" value="ARM-type_fold"/>
</dbReference>
<evidence type="ECO:0000313" key="4">
    <source>
        <dbReference type="EMBL" id="KAL3399225.1"/>
    </source>
</evidence>